<keyword evidence="8" id="KW-1185">Reference proteome</keyword>
<keyword evidence="3" id="KW-0274">FAD</keyword>
<dbReference type="SUPFAM" id="SSF51905">
    <property type="entry name" value="FAD/NAD(P)-binding domain"/>
    <property type="match status" value="2"/>
</dbReference>
<gene>
    <name evidence="7" type="ORF">C427_3050</name>
</gene>
<dbReference type="PRINTS" id="PR00411">
    <property type="entry name" value="PNDRDTASEI"/>
</dbReference>
<dbReference type="Gene3D" id="3.30.390.30">
    <property type="match status" value="1"/>
</dbReference>
<evidence type="ECO:0000259" key="6">
    <source>
        <dbReference type="Pfam" id="PF14759"/>
    </source>
</evidence>
<dbReference type="KEGG" id="gps:C427_3050"/>
<dbReference type="Gene3D" id="3.50.50.60">
    <property type="entry name" value="FAD/NAD(P)-binding domain"/>
    <property type="match status" value="2"/>
</dbReference>
<feature type="domain" description="FAD/NAD(P)-binding" evidence="5">
    <location>
        <begin position="3"/>
        <end position="300"/>
    </location>
</feature>
<evidence type="ECO:0000256" key="3">
    <source>
        <dbReference type="ARBA" id="ARBA00022827"/>
    </source>
</evidence>
<protein>
    <recommendedName>
        <fullName evidence="9">FAD-dependent pyridine nucleotide-disulfide oxidoreductase</fullName>
    </recommendedName>
</protein>
<dbReference type="PRINTS" id="PR00368">
    <property type="entry name" value="FADPNR"/>
</dbReference>
<evidence type="ECO:0000256" key="4">
    <source>
        <dbReference type="ARBA" id="ARBA00023002"/>
    </source>
</evidence>
<dbReference type="InterPro" id="IPR036188">
    <property type="entry name" value="FAD/NAD-bd_sf"/>
</dbReference>
<dbReference type="RefSeq" id="WP_007640057.1">
    <property type="nucleotide sequence ID" value="NC_020514.1"/>
</dbReference>
<evidence type="ECO:0000313" key="8">
    <source>
        <dbReference type="Proteomes" id="UP000011864"/>
    </source>
</evidence>
<dbReference type="InterPro" id="IPR016156">
    <property type="entry name" value="FAD/NAD-linked_Rdtase_dimer_sf"/>
</dbReference>
<dbReference type="Pfam" id="PF14759">
    <property type="entry name" value="Reductase_C"/>
    <property type="match status" value="1"/>
</dbReference>
<evidence type="ECO:0008006" key="9">
    <source>
        <dbReference type="Google" id="ProtNLM"/>
    </source>
</evidence>
<dbReference type="HOGENOM" id="CLU_003291_4_0_6"/>
<dbReference type="AlphaFoldDB" id="K7AU00"/>
<dbReference type="InterPro" id="IPR050446">
    <property type="entry name" value="FAD-oxidoreductase/Apoptosis"/>
</dbReference>
<evidence type="ECO:0000256" key="2">
    <source>
        <dbReference type="ARBA" id="ARBA00022630"/>
    </source>
</evidence>
<dbReference type="InterPro" id="IPR028202">
    <property type="entry name" value="Reductase_C"/>
</dbReference>
<evidence type="ECO:0000256" key="1">
    <source>
        <dbReference type="ARBA" id="ARBA00001974"/>
    </source>
</evidence>
<sequence length="401" mass="44061">MKTVLIIGGGHAAAAAVVALRASKWNGKIVMISDENDLPYQRPPLSKGYLLGSINEQQLPIKSRFLYDKLDCELKLGISVAHIDRNSKRLTTKNGEHVNYDHLIIATGTSARKLSVPGADLECVHYLRTLADAKRIKQYIAPRTKLLIVGAGYIGLEIAASATKIGANVVVLETQERVLSRVTNPEMSDFYQTLHASNGVDIKLNTGLNELRRTSTGYQAFLNNGEILHFDLAVVGIGVQPNQALAEEAGLECNNGIVVDSTTRTNDPSIYAIGDVSNHPNAFYTTRLRLESVPNATEQAKIAAKNICGIYSDYNALPWFWSEQYDVKLQTAGLSQGYDMSVLRGDMSTHSFALFYLKAGKLIAMDAINSPRDFIKAKQLILAGFNITPERIEDINSDWFS</sequence>
<dbReference type="OrthoDB" id="9800167at2"/>
<proteinExistence type="predicted"/>
<evidence type="ECO:0000259" key="5">
    <source>
        <dbReference type="Pfam" id="PF07992"/>
    </source>
</evidence>
<comment type="cofactor">
    <cofactor evidence="1">
        <name>FAD</name>
        <dbReference type="ChEBI" id="CHEBI:57692"/>
    </cofactor>
</comment>
<dbReference type="SUPFAM" id="SSF55424">
    <property type="entry name" value="FAD/NAD-linked reductases, dimerisation (C-terminal) domain"/>
    <property type="match status" value="1"/>
</dbReference>
<dbReference type="GO" id="GO:0016651">
    <property type="term" value="F:oxidoreductase activity, acting on NAD(P)H"/>
    <property type="evidence" value="ECO:0007669"/>
    <property type="project" value="TreeGrafter"/>
</dbReference>
<dbReference type="EMBL" id="CP003837">
    <property type="protein sequence ID" value="AGH45159.1"/>
    <property type="molecule type" value="Genomic_DNA"/>
</dbReference>
<organism evidence="7 8">
    <name type="scientific">Paraglaciecola psychrophila 170</name>
    <dbReference type="NCBI Taxonomy" id="1129794"/>
    <lineage>
        <taxon>Bacteria</taxon>
        <taxon>Pseudomonadati</taxon>
        <taxon>Pseudomonadota</taxon>
        <taxon>Gammaproteobacteria</taxon>
        <taxon>Alteromonadales</taxon>
        <taxon>Alteromonadaceae</taxon>
        <taxon>Paraglaciecola</taxon>
    </lineage>
</organism>
<keyword evidence="2" id="KW-0285">Flavoprotein</keyword>
<dbReference type="PANTHER" id="PTHR43557">
    <property type="entry name" value="APOPTOSIS-INDUCING FACTOR 1"/>
    <property type="match status" value="1"/>
</dbReference>
<dbReference type="eggNOG" id="COG0446">
    <property type="taxonomic scope" value="Bacteria"/>
</dbReference>
<dbReference type="InterPro" id="IPR023753">
    <property type="entry name" value="FAD/NAD-binding_dom"/>
</dbReference>
<dbReference type="PATRIC" id="fig|1129794.4.peg.3033"/>
<keyword evidence="4" id="KW-0560">Oxidoreductase</keyword>
<dbReference type="Pfam" id="PF07992">
    <property type="entry name" value="Pyr_redox_2"/>
    <property type="match status" value="1"/>
</dbReference>
<dbReference type="GO" id="GO:0005737">
    <property type="term" value="C:cytoplasm"/>
    <property type="evidence" value="ECO:0007669"/>
    <property type="project" value="TreeGrafter"/>
</dbReference>
<reference evidence="7 8" key="1">
    <citation type="journal article" date="2013" name="Genome Announc.">
        <title>Complete Genome Sequence of Glaciecola psychrophila Strain 170T.</title>
        <authorList>
            <person name="Yin J."/>
            <person name="Chen J."/>
            <person name="Liu G."/>
            <person name="Yu Y."/>
            <person name="Song L."/>
            <person name="Wang X."/>
            <person name="Qu X."/>
        </authorList>
    </citation>
    <scope>NUCLEOTIDE SEQUENCE [LARGE SCALE GENOMIC DNA]</scope>
    <source>
        <strain evidence="7 8">170</strain>
    </source>
</reference>
<dbReference type="STRING" id="1129794.C427_3050"/>
<dbReference type="Proteomes" id="UP000011864">
    <property type="component" value="Chromosome"/>
</dbReference>
<name>K7AU00_9ALTE</name>
<accession>K7AU00</accession>
<feature type="domain" description="Reductase C-terminal" evidence="6">
    <location>
        <begin position="319"/>
        <end position="397"/>
    </location>
</feature>
<dbReference type="PANTHER" id="PTHR43557:SF2">
    <property type="entry name" value="RIESKE DOMAIN-CONTAINING PROTEIN-RELATED"/>
    <property type="match status" value="1"/>
</dbReference>
<evidence type="ECO:0000313" key="7">
    <source>
        <dbReference type="EMBL" id="AGH45159.1"/>
    </source>
</evidence>